<organism evidence="2 3">
    <name type="scientific">Vespula germanica</name>
    <name type="common">German yellow jacket</name>
    <name type="synonym">Paravespula germanica</name>
    <dbReference type="NCBI Taxonomy" id="30212"/>
    <lineage>
        <taxon>Eukaryota</taxon>
        <taxon>Metazoa</taxon>
        <taxon>Ecdysozoa</taxon>
        <taxon>Arthropoda</taxon>
        <taxon>Hexapoda</taxon>
        <taxon>Insecta</taxon>
        <taxon>Pterygota</taxon>
        <taxon>Neoptera</taxon>
        <taxon>Endopterygota</taxon>
        <taxon>Hymenoptera</taxon>
        <taxon>Apocrita</taxon>
        <taxon>Aculeata</taxon>
        <taxon>Vespoidea</taxon>
        <taxon>Vespidae</taxon>
        <taxon>Vespinae</taxon>
        <taxon>Vespula</taxon>
    </lineage>
</organism>
<proteinExistence type="predicted"/>
<protein>
    <submittedName>
        <fullName evidence="2">Uncharacterized protein</fullName>
    </submittedName>
</protein>
<comment type="caution">
    <text evidence="2">The sequence shown here is derived from an EMBL/GenBank/DDBJ whole genome shotgun (WGS) entry which is preliminary data.</text>
</comment>
<feature type="region of interest" description="Disordered" evidence="1">
    <location>
        <begin position="1"/>
        <end position="23"/>
    </location>
</feature>
<keyword evidence="3" id="KW-1185">Reference proteome</keyword>
<gene>
    <name evidence="2" type="ORF">HZH68_014377</name>
</gene>
<evidence type="ECO:0000313" key="3">
    <source>
        <dbReference type="Proteomes" id="UP000617340"/>
    </source>
</evidence>
<sequence>MQSGGNAKEGEVARTSPITSSRSEFEARFPCYSTFLLACVRMCRVHDTPEANPLILLELKPLRKLLFQKNSRAKIFILPISHYYIL</sequence>
<dbReference type="AlphaFoldDB" id="A0A834MTL5"/>
<evidence type="ECO:0000256" key="1">
    <source>
        <dbReference type="SAM" id="MobiDB-lite"/>
    </source>
</evidence>
<accession>A0A834MTL5</accession>
<reference evidence="2" key="1">
    <citation type="journal article" date="2020" name="G3 (Bethesda)">
        <title>High-Quality Assemblies for Three Invasive Social Wasps from the &lt;i&gt;Vespula&lt;/i&gt; Genus.</title>
        <authorList>
            <person name="Harrop T.W.R."/>
            <person name="Guhlin J."/>
            <person name="McLaughlin G.M."/>
            <person name="Permina E."/>
            <person name="Stockwell P."/>
            <person name="Gilligan J."/>
            <person name="Le Lec M.F."/>
            <person name="Gruber M.A.M."/>
            <person name="Quinn O."/>
            <person name="Lovegrove M."/>
            <person name="Duncan E.J."/>
            <person name="Remnant E.J."/>
            <person name="Van Eeckhoven J."/>
            <person name="Graham B."/>
            <person name="Knapp R.A."/>
            <person name="Langford K.W."/>
            <person name="Kronenberg Z."/>
            <person name="Press M.O."/>
            <person name="Eacker S.M."/>
            <person name="Wilson-Rankin E.E."/>
            <person name="Purcell J."/>
            <person name="Lester P.J."/>
            <person name="Dearden P.K."/>
        </authorList>
    </citation>
    <scope>NUCLEOTIDE SEQUENCE</scope>
    <source>
        <strain evidence="2">Linc-1</strain>
    </source>
</reference>
<dbReference type="EMBL" id="JACSDZ010000017">
    <property type="protein sequence ID" value="KAF7384765.1"/>
    <property type="molecule type" value="Genomic_DNA"/>
</dbReference>
<name>A0A834MTL5_VESGE</name>
<dbReference type="Proteomes" id="UP000617340">
    <property type="component" value="Unassembled WGS sequence"/>
</dbReference>
<evidence type="ECO:0000313" key="2">
    <source>
        <dbReference type="EMBL" id="KAF7384765.1"/>
    </source>
</evidence>